<keyword evidence="2" id="KW-1133">Transmembrane helix</keyword>
<evidence type="ECO:0000313" key="3">
    <source>
        <dbReference type="EMBL" id="CEF97717.1"/>
    </source>
</evidence>
<dbReference type="Proteomes" id="UP000009170">
    <property type="component" value="Unassembled WGS sequence"/>
</dbReference>
<sequence>MKTSEHTPLRQAHASTRSTLLTYDEAMATSHAPTPDAARAPDDDDPLRDDATPSASFRRWPRRKGWSLAFVALAVVMLAGATMYAVEPFSERTSSPAPAPATTTTATPSAASTASTANARSTATTTSSTSGGSSESVVGWEDVLGAPGAEEPTTEVSVDGDPPSDDSSASAPTEAPTEASTSDTSAPPPPVELSLATRHEFTISAFATGVIEKCAKHATAASCAFAREKYGCAWIDSNCIVDCGTFTSEVGCSKQGLVCAFNADTGRCGYPELNCAAYTTVQTCTQPGCGWLDGQCYDERNAQAACAAHNTSAACTMNVTGSVGCLWTVPDTIEMGSKSVYVGSNTSVTDVSTLRGHCLVRNRCGEFRTAAECETHAPMCAFNAASGECNRVSRVAENHALCSPRSTESEYQTCAVNATTGETNFCNMVFNGRAGFCQRCSSFPTNTSCNALPFASSRQRCVAKCHSAPAPSPPEVIIGADAGLGARDRP</sequence>
<keyword evidence="2" id="KW-0812">Transmembrane</keyword>
<dbReference type="RefSeq" id="XP_003078991.2">
    <property type="nucleotide sequence ID" value="XM_003078943.2"/>
</dbReference>
<feature type="compositionally biased region" description="Low complexity" evidence="1">
    <location>
        <begin position="91"/>
        <end position="136"/>
    </location>
</feature>
<organism evidence="3 4">
    <name type="scientific">Ostreococcus tauri</name>
    <name type="common">Marine green alga</name>
    <dbReference type="NCBI Taxonomy" id="70448"/>
    <lineage>
        <taxon>Eukaryota</taxon>
        <taxon>Viridiplantae</taxon>
        <taxon>Chlorophyta</taxon>
        <taxon>Mamiellophyceae</taxon>
        <taxon>Mamiellales</taxon>
        <taxon>Bathycoccaceae</taxon>
        <taxon>Ostreococcus</taxon>
    </lineage>
</organism>
<evidence type="ECO:0000256" key="1">
    <source>
        <dbReference type="SAM" id="MobiDB-lite"/>
    </source>
</evidence>
<reference evidence="3 4" key="2">
    <citation type="journal article" date="2014" name="BMC Genomics">
        <title>An improved genome of the model marine alga Ostreococcus tauri unfolds by assessing Illumina de novo assemblies.</title>
        <authorList>
            <person name="Blanc-Mathieu R."/>
            <person name="Verhelst B."/>
            <person name="Derelle E."/>
            <person name="Rombauts S."/>
            <person name="Bouget F.Y."/>
            <person name="Carre I."/>
            <person name="Chateau A."/>
            <person name="Eyre-Walker A."/>
            <person name="Grimsley N."/>
            <person name="Moreau H."/>
            <person name="Piegu B."/>
            <person name="Rivals E."/>
            <person name="Schackwitz W."/>
            <person name="Van de Peer Y."/>
            <person name="Piganeau G."/>
        </authorList>
    </citation>
    <scope>NUCLEOTIDE SEQUENCE [LARGE SCALE GENOMIC DNA]</scope>
    <source>
        <strain evidence="4">OTTH 0595 / CCAP 157/2 / RCC745</strain>
    </source>
</reference>
<keyword evidence="4" id="KW-1185">Reference proteome</keyword>
<evidence type="ECO:0000256" key="2">
    <source>
        <dbReference type="SAM" id="Phobius"/>
    </source>
</evidence>
<gene>
    <name evidence="3" type="ORF">OT_ostta04g04550</name>
</gene>
<comment type="caution">
    <text evidence="3">The sequence shown here is derived from an EMBL/GenBank/DDBJ whole genome shotgun (WGS) entry which is preliminary data.</text>
</comment>
<feature type="region of interest" description="Disordered" evidence="1">
    <location>
        <begin position="1"/>
        <end position="56"/>
    </location>
</feature>
<accession>A0A090M4W5</accession>
<proteinExistence type="predicted"/>
<feature type="transmembrane region" description="Helical" evidence="2">
    <location>
        <begin position="66"/>
        <end position="86"/>
    </location>
</feature>
<dbReference type="EMBL" id="CAID01000004">
    <property type="protein sequence ID" value="CEF97717.1"/>
    <property type="molecule type" value="Genomic_DNA"/>
</dbReference>
<dbReference type="KEGG" id="ota:OT_ostta04g04550"/>
<name>A0A090M4W5_OSTTA</name>
<feature type="region of interest" description="Disordered" evidence="1">
    <location>
        <begin position="91"/>
        <end position="192"/>
    </location>
</feature>
<dbReference type="OrthoDB" id="10603436at2759"/>
<protein>
    <submittedName>
        <fullName evidence="3">Plexin-like fold</fullName>
    </submittedName>
</protein>
<dbReference type="InParanoid" id="A0A090M4W5"/>
<dbReference type="GeneID" id="9834042"/>
<evidence type="ECO:0000313" key="4">
    <source>
        <dbReference type="Proteomes" id="UP000009170"/>
    </source>
</evidence>
<keyword evidence="2" id="KW-0472">Membrane</keyword>
<dbReference type="AlphaFoldDB" id="A0A090M4W5"/>
<feature type="compositionally biased region" description="Low complexity" evidence="1">
    <location>
        <begin position="165"/>
        <end position="185"/>
    </location>
</feature>
<reference evidence="4" key="1">
    <citation type="journal article" date="2006" name="Proc. Natl. Acad. Sci. U.S.A.">
        <title>Genome analysis of the smallest free-living eukaryote Ostreococcus tauri unveils many unique features.</title>
        <authorList>
            <person name="Derelle E."/>
            <person name="Ferraz C."/>
            <person name="Rombauts S."/>
            <person name="Rouze P."/>
            <person name="Worden A.Z."/>
            <person name="Robbens S."/>
            <person name="Partensky F."/>
            <person name="Degroeve S."/>
            <person name="Echeynie S."/>
            <person name="Cooke R."/>
            <person name="Saeys Y."/>
            <person name="Wuyts J."/>
            <person name="Jabbari K."/>
            <person name="Bowler C."/>
            <person name="Panaud O."/>
            <person name="Piegu B."/>
            <person name="Ball S.G."/>
            <person name="Ral J.-P."/>
            <person name="Bouget F.-Y."/>
            <person name="Piganeau G."/>
            <person name="De Baets B."/>
            <person name="Picard A."/>
            <person name="Delseny M."/>
            <person name="Demaille J."/>
            <person name="Van de Peer Y."/>
            <person name="Moreau H."/>
        </authorList>
    </citation>
    <scope>NUCLEOTIDE SEQUENCE [LARGE SCALE GENOMIC DNA]</scope>
    <source>
        <strain evidence="4">OTTH 0595 / CCAP 157/2 / RCC745</strain>
    </source>
</reference>